<evidence type="ECO:0000256" key="2">
    <source>
        <dbReference type="ARBA" id="ARBA00023242"/>
    </source>
</evidence>
<reference evidence="4 5" key="1">
    <citation type="submission" date="2024-03" db="EMBL/GenBank/DDBJ databases">
        <title>The Acrasis kona genome and developmental transcriptomes reveal deep origins of eukaryotic multicellular pathways.</title>
        <authorList>
            <person name="Sheikh S."/>
            <person name="Fu C.-J."/>
            <person name="Brown M.W."/>
            <person name="Baldauf S.L."/>
        </authorList>
    </citation>
    <scope>NUCLEOTIDE SEQUENCE [LARGE SCALE GENOMIC DNA]</scope>
    <source>
        <strain evidence="4 5">ATCC MYA-3509</strain>
    </source>
</reference>
<sequence>MLQDGFCEKNRNCILISGRGYPDVATRSLIVKLLQDIPQLLAYVFVDADPHGLEIANVYINGSQSLSMYKELTLDKDSRNKRIKWIGLSLSDLIRLNLSLKVLVKLSDQDLKKANSLLSTSKSPDMSWLRLELEQITLYGYKAEIQALSSISVDYVSNVFIPSKIPKY</sequence>
<dbReference type="Pfam" id="PF21180">
    <property type="entry name" value="TOP6A-Spo11_Toprim"/>
    <property type="match status" value="1"/>
</dbReference>
<dbReference type="InterPro" id="IPR013048">
    <property type="entry name" value="Meiotic_Spo11"/>
</dbReference>
<dbReference type="InterPro" id="IPR034136">
    <property type="entry name" value="TOPRIM_Topo6A/Spo11"/>
</dbReference>
<accession>A0AAW2YNQ6</accession>
<dbReference type="AlphaFoldDB" id="A0AAW2YNQ6"/>
<protein>
    <recommendedName>
        <fullName evidence="3">Topoisomerase 6 subunit A/Spo11 TOPRIM domain-containing protein</fullName>
    </recommendedName>
</protein>
<dbReference type="InterPro" id="IPR002815">
    <property type="entry name" value="Spo11/TopoVI_A"/>
</dbReference>
<evidence type="ECO:0000256" key="1">
    <source>
        <dbReference type="ARBA" id="ARBA00004123"/>
    </source>
</evidence>
<evidence type="ECO:0000313" key="5">
    <source>
        <dbReference type="Proteomes" id="UP001431209"/>
    </source>
</evidence>
<dbReference type="EMBL" id="JAOPGA020000406">
    <property type="protein sequence ID" value="KAL0478470.1"/>
    <property type="molecule type" value="Genomic_DNA"/>
</dbReference>
<dbReference type="InterPro" id="IPR036078">
    <property type="entry name" value="Spo11/TopoVI_A_sf"/>
</dbReference>
<keyword evidence="5" id="KW-1185">Reference proteome</keyword>
<comment type="caution">
    <text evidence="4">The sequence shown here is derived from an EMBL/GenBank/DDBJ whole genome shotgun (WGS) entry which is preliminary data.</text>
</comment>
<dbReference type="SUPFAM" id="SSF56726">
    <property type="entry name" value="DNA topoisomerase IV, alpha subunit"/>
    <property type="match status" value="1"/>
</dbReference>
<dbReference type="GO" id="GO:0007131">
    <property type="term" value="P:reciprocal meiotic recombination"/>
    <property type="evidence" value="ECO:0007669"/>
    <property type="project" value="TreeGrafter"/>
</dbReference>
<dbReference type="PANTHER" id="PTHR10848">
    <property type="entry name" value="MEIOTIC RECOMBINATION PROTEIN SPO11"/>
    <property type="match status" value="1"/>
</dbReference>
<dbReference type="GO" id="GO:0003918">
    <property type="term" value="F:DNA topoisomerase type II (double strand cut, ATP-hydrolyzing) activity"/>
    <property type="evidence" value="ECO:0007669"/>
    <property type="project" value="InterPro"/>
</dbReference>
<feature type="domain" description="Topoisomerase 6 subunit A/Spo11 TOPRIM" evidence="3">
    <location>
        <begin position="2"/>
        <end position="165"/>
    </location>
</feature>
<dbReference type="GO" id="GO:0000228">
    <property type="term" value="C:nuclear chromosome"/>
    <property type="evidence" value="ECO:0007669"/>
    <property type="project" value="TreeGrafter"/>
</dbReference>
<feature type="non-terminal residue" evidence="4">
    <location>
        <position position="168"/>
    </location>
</feature>
<organism evidence="4 5">
    <name type="scientific">Acrasis kona</name>
    <dbReference type="NCBI Taxonomy" id="1008807"/>
    <lineage>
        <taxon>Eukaryota</taxon>
        <taxon>Discoba</taxon>
        <taxon>Heterolobosea</taxon>
        <taxon>Tetramitia</taxon>
        <taxon>Eutetramitia</taxon>
        <taxon>Acrasidae</taxon>
        <taxon>Acrasis</taxon>
    </lineage>
</organism>
<dbReference type="PANTHER" id="PTHR10848:SF0">
    <property type="entry name" value="MEIOTIC RECOMBINATION PROTEIN SPO11"/>
    <property type="match status" value="1"/>
</dbReference>
<dbReference type="Gene3D" id="3.40.1360.10">
    <property type="match status" value="1"/>
</dbReference>
<dbReference type="GO" id="GO:0000706">
    <property type="term" value="P:meiotic DNA double-strand break processing"/>
    <property type="evidence" value="ECO:0007669"/>
    <property type="project" value="TreeGrafter"/>
</dbReference>
<keyword evidence="2" id="KW-0539">Nucleus</keyword>
<gene>
    <name evidence="4" type="ORF">AKO1_008219</name>
</gene>
<comment type="subcellular location">
    <subcellularLocation>
        <location evidence="1">Nucleus</location>
    </subcellularLocation>
</comment>
<proteinExistence type="predicted"/>
<evidence type="ECO:0000313" key="4">
    <source>
        <dbReference type="EMBL" id="KAL0478470.1"/>
    </source>
</evidence>
<dbReference type="PRINTS" id="PR01551">
    <property type="entry name" value="SPO11HOMOLOG"/>
</dbReference>
<dbReference type="CDD" id="cd00223">
    <property type="entry name" value="TOPRIM_TopoIIB_SPO"/>
    <property type="match status" value="1"/>
</dbReference>
<dbReference type="PRINTS" id="PR01550">
    <property type="entry name" value="TOP6AFAMILY"/>
</dbReference>
<name>A0AAW2YNQ6_9EUKA</name>
<dbReference type="GO" id="GO:0042138">
    <property type="term" value="P:meiotic DNA double-strand break formation"/>
    <property type="evidence" value="ECO:0007669"/>
    <property type="project" value="InterPro"/>
</dbReference>
<dbReference type="Proteomes" id="UP001431209">
    <property type="component" value="Unassembled WGS sequence"/>
</dbReference>
<dbReference type="GO" id="GO:0003677">
    <property type="term" value="F:DNA binding"/>
    <property type="evidence" value="ECO:0007669"/>
    <property type="project" value="InterPro"/>
</dbReference>
<evidence type="ECO:0000259" key="3">
    <source>
        <dbReference type="Pfam" id="PF21180"/>
    </source>
</evidence>